<dbReference type="EC" id="3.4.19.12" evidence="1"/>
<reference evidence="1" key="1">
    <citation type="submission" date="2023-07" db="EMBL/GenBank/DDBJ databases">
        <title>Black Yeasts Isolated from many extreme environments.</title>
        <authorList>
            <person name="Coleine C."/>
            <person name="Stajich J.E."/>
            <person name="Selbmann L."/>
        </authorList>
    </citation>
    <scope>NUCLEOTIDE SEQUENCE</scope>
    <source>
        <strain evidence="1">CCFEE 5714</strain>
    </source>
</reference>
<protein>
    <submittedName>
        <fullName evidence="1">Ubiquitin-specific protease doa4</fullName>
        <ecNumber evidence="1">3.4.19.12</ecNumber>
    </submittedName>
</protein>
<dbReference type="Proteomes" id="UP001281147">
    <property type="component" value="Unassembled WGS sequence"/>
</dbReference>
<comment type="caution">
    <text evidence="1">The sequence shown here is derived from an EMBL/GenBank/DDBJ whole genome shotgun (WGS) entry which is preliminary data.</text>
</comment>
<name>A0ACC3MR85_9PEZI</name>
<sequence>MSAAAPVPPYQGGASSSSFNNNRPPSSSGNNGGEKAYEHIQDLQLKALNGFKRDGSVHQLLLDAELALSQARTLLDFRRPDMSYVEYLRAFEIVAEVIPRNKGWPDLQYDHSGGSMQKYQILQKKITAQSEQFTKIKDIIVNNNRRSGVQPISASNGGHVRGGSSPQMNGSSVNGVKIKPSPSPKPESLHGRSVSTATTANGALPSSMVGDPLKDRLAALRSRNPGIDTSQYNSPASNPSSVHSSPISTSMPDASDYGSRASLDTLSTTFSKTSLGPSSRPQGPRGMPNGNSGPPLPGKLPVDTSIGAMPQAPKATYSPARNMQTTGNIELPRSTPRSLASTSNRRTSMAPSSSASSYAPNGIDSGDYFPAPTRTNTQSSVTSQMTRRQSLNVPKETRISNERLYDYLDRFNILLIDFRLRHEFDQGHIFHRNIMCIDPIHVTQGMSAEQLLERMVISPEVEQEMFVNRDKYDLVVYYDTQTQSETFLTKPIGELQTKLKYLHEALDDFNYDKALQRPPILLIGGVDAWVELIGNQSLATSDTASRVKQGRPLQRRPVGGAQLRIPKKRLREYNPIDKDEEHQWLQRARAESVHLPTPKGFIGENGETIHEEPDQEEDDQPPDTAAIEDFNARFPDAGALDRLAFASQQPTRSAPQPPPKVPLAMYPSASQASTYPSVPARPAPAAPRTSYMGVSDRAGSQNVPAARSTSLVPYIPAKYLTDSYRLPKTGLENFRFTCYMNATLQALSHTKPLSIYFMLDDYRRHVQRESWKGTHGIMPELYSNLIKSLWKDDVNYIRPTTFRTFCGRQNSQWIRDDEEQDAKEFFDFLVDVLHEDLNVKWSKPPLKELTVQEEARRERMPKSVVAQIEWHRYTHRNESFIQNVFAGQMSSHLQFDCGHTSTRHEWFFALSIEIPADVRRPTLDDCLKSFCKKERLIHDKRHDERAKCDQCGEKRETIKQLAITRAPQVLVVHFKRFTTSLSGATLSKNVVPIHFPLEDFDLEPYTLSQPAPAEADAIARDFGPDYSKPDPSMTPPYKYEAYAVVRHHGHSIQSGHYTTVVKDKNKGKWRSFNDRTHTEFVPGNDGTRHITSGDAYIVFYQRTLPAPMGPGGVGKI</sequence>
<keyword evidence="1" id="KW-0378">Hydrolase</keyword>
<evidence type="ECO:0000313" key="1">
    <source>
        <dbReference type="EMBL" id="KAK3701771.1"/>
    </source>
</evidence>
<evidence type="ECO:0000313" key="2">
    <source>
        <dbReference type="Proteomes" id="UP001281147"/>
    </source>
</evidence>
<gene>
    <name evidence="1" type="primary">DOA4_1</name>
    <name evidence="1" type="ORF">LTR37_015291</name>
</gene>
<dbReference type="EMBL" id="JAUTXU010000169">
    <property type="protein sequence ID" value="KAK3701771.1"/>
    <property type="molecule type" value="Genomic_DNA"/>
</dbReference>
<proteinExistence type="predicted"/>
<keyword evidence="2" id="KW-1185">Reference proteome</keyword>
<keyword evidence="1" id="KW-0645">Protease</keyword>
<accession>A0ACC3MR85</accession>
<organism evidence="1 2">
    <name type="scientific">Vermiconidia calcicola</name>
    <dbReference type="NCBI Taxonomy" id="1690605"/>
    <lineage>
        <taxon>Eukaryota</taxon>
        <taxon>Fungi</taxon>
        <taxon>Dikarya</taxon>
        <taxon>Ascomycota</taxon>
        <taxon>Pezizomycotina</taxon>
        <taxon>Dothideomycetes</taxon>
        <taxon>Dothideomycetidae</taxon>
        <taxon>Mycosphaerellales</taxon>
        <taxon>Extremaceae</taxon>
        <taxon>Vermiconidia</taxon>
    </lineage>
</organism>